<evidence type="ECO:0000313" key="2">
    <source>
        <dbReference type="EMBL" id="RFC65043.1"/>
    </source>
</evidence>
<evidence type="ECO:0000256" key="1">
    <source>
        <dbReference type="SAM" id="MobiDB-lite"/>
    </source>
</evidence>
<keyword evidence="3" id="KW-1185">Reference proteome</keyword>
<feature type="region of interest" description="Disordered" evidence="1">
    <location>
        <begin position="67"/>
        <end position="90"/>
    </location>
</feature>
<reference evidence="2 3" key="1">
    <citation type="submission" date="2018-08" db="EMBL/GenBank/DDBJ databases">
        <title>Fulvimarina sp. 85, whole genome shotgun sequence.</title>
        <authorList>
            <person name="Tuo L."/>
        </authorList>
    </citation>
    <scope>NUCLEOTIDE SEQUENCE [LARGE SCALE GENOMIC DNA]</scope>
    <source>
        <strain evidence="2 3">85</strain>
    </source>
</reference>
<dbReference type="AlphaFoldDB" id="A0A371X743"/>
<feature type="compositionally biased region" description="Basic and acidic residues" evidence="1">
    <location>
        <begin position="67"/>
        <end position="83"/>
    </location>
</feature>
<accession>A0A371X743</accession>
<gene>
    <name evidence="2" type="ORF">DYI37_04030</name>
</gene>
<organism evidence="2 3">
    <name type="scientific">Fulvimarina endophytica</name>
    <dbReference type="NCBI Taxonomy" id="2293836"/>
    <lineage>
        <taxon>Bacteria</taxon>
        <taxon>Pseudomonadati</taxon>
        <taxon>Pseudomonadota</taxon>
        <taxon>Alphaproteobacteria</taxon>
        <taxon>Hyphomicrobiales</taxon>
        <taxon>Aurantimonadaceae</taxon>
        <taxon>Fulvimarina</taxon>
    </lineage>
</organism>
<protein>
    <submittedName>
        <fullName evidence="2">Uncharacterized protein</fullName>
    </submittedName>
</protein>
<proteinExistence type="predicted"/>
<sequence>MRAVVSNAREIGMMKSYLQRLRRVLVWQDGSTAKFEAYAANYARKAGLSFFTEQQLREISEARTADYRSGRRLERENRARRTSSEGSAAA</sequence>
<name>A0A371X743_9HYPH</name>
<comment type="caution">
    <text evidence="2">The sequence shown here is derived from an EMBL/GenBank/DDBJ whole genome shotgun (WGS) entry which is preliminary data.</text>
</comment>
<evidence type="ECO:0000313" key="3">
    <source>
        <dbReference type="Proteomes" id="UP000264310"/>
    </source>
</evidence>
<dbReference type="Proteomes" id="UP000264310">
    <property type="component" value="Unassembled WGS sequence"/>
</dbReference>
<dbReference type="EMBL" id="QURL01000002">
    <property type="protein sequence ID" value="RFC65043.1"/>
    <property type="molecule type" value="Genomic_DNA"/>
</dbReference>